<evidence type="ECO:0000313" key="3">
    <source>
        <dbReference type="EMBL" id="PVZ64893.1"/>
    </source>
</evidence>
<gene>
    <name evidence="3" type="ORF">DC094_18685</name>
</gene>
<protein>
    <submittedName>
        <fullName evidence="3">ATP-binding protein</fullName>
    </submittedName>
</protein>
<reference evidence="3 4" key="1">
    <citation type="submission" date="2018-04" db="EMBL/GenBank/DDBJ databases">
        <title>Thalassorhabdus spongiae gen. nov., sp. nov., isolated from a marine sponge in South-West Iceland.</title>
        <authorList>
            <person name="Knobloch S."/>
            <person name="Daussin A."/>
            <person name="Johannsson R."/>
            <person name="Marteinsson V.T."/>
        </authorList>
    </citation>
    <scope>NUCLEOTIDE SEQUENCE [LARGE SCALE GENOMIC DNA]</scope>
    <source>
        <strain evidence="3 4">Hp12</strain>
    </source>
</reference>
<keyword evidence="1" id="KW-0175">Coiled coil</keyword>
<comment type="caution">
    <text evidence="3">The sequence shown here is derived from an EMBL/GenBank/DDBJ whole genome shotgun (WGS) entry which is preliminary data.</text>
</comment>
<dbReference type="AlphaFoldDB" id="A0A2V1GVZ4"/>
<dbReference type="PANTHER" id="PTHR32182">
    <property type="entry name" value="DNA REPLICATION AND REPAIR PROTEIN RECF"/>
    <property type="match status" value="1"/>
</dbReference>
<dbReference type="Gene3D" id="3.40.50.300">
    <property type="entry name" value="P-loop containing nucleotide triphosphate hydrolases"/>
    <property type="match status" value="1"/>
</dbReference>
<name>A0A2V1GVZ4_9GAMM</name>
<organism evidence="3 4">
    <name type="scientific">Pelagibaculum spongiae</name>
    <dbReference type="NCBI Taxonomy" id="2080658"/>
    <lineage>
        <taxon>Bacteria</taxon>
        <taxon>Pseudomonadati</taxon>
        <taxon>Pseudomonadota</taxon>
        <taxon>Gammaproteobacteria</taxon>
        <taxon>Oceanospirillales</taxon>
        <taxon>Pelagibaculum</taxon>
    </lineage>
</organism>
<proteinExistence type="predicted"/>
<keyword evidence="3" id="KW-0547">Nucleotide-binding</keyword>
<dbReference type="Proteomes" id="UP000244906">
    <property type="component" value="Unassembled WGS sequence"/>
</dbReference>
<dbReference type="InterPro" id="IPR027417">
    <property type="entry name" value="P-loop_NTPase"/>
</dbReference>
<dbReference type="GO" id="GO:0006302">
    <property type="term" value="P:double-strand break repair"/>
    <property type="evidence" value="ECO:0007669"/>
    <property type="project" value="TreeGrafter"/>
</dbReference>
<keyword evidence="3" id="KW-0067">ATP-binding</keyword>
<dbReference type="InterPro" id="IPR003593">
    <property type="entry name" value="AAA+_ATPase"/>
</dbReference>
<dbReference type="Pfam" id="PF13304">
    <property type="entry name" value="AAA_21"/>
    <property type="match status" value="1"/>
</dbReference>
<dbReference type="PANTHER" id="PTHR32182:SF23">
    <property type="entry name" value="ATP BINDING PROTEIN"/>
    <property type="match status" value="1"/>
</dbReference>
<sequence>MEIKYFKICDIGMYESQTIKVAPTDDYPDSNATVVIGNNGSGKTTLLQAVATSLSWLVARISSEKGVGKLIEEDSIRNSANDALIGVCVRERLLKDFQERDWELARKRKGKNGRFQSDLQELALLANFFRQRLTDDPSASLPLVAFYPAERGVLDIPLKIRKKRLLQQIDGFENSLGQSVDFRRFFEWFREREDVENERGVSDETITLLKKELKSDEQALQRLEQLIESKKDRQLTAVRSAISSFMPDLKNLRVRRKPRLHMSVDKNGETFDVSQLSQGEKSLMALVGDIARRLAMMNPALENPLHGDGVVLIDEVDLHLHPQWQRSLIQRLTSTFPNIQFVLTTHSPIVISDNRNILTYLLNDGEVSQLPSQFGKDVNSVLLDVMNTNIRNSEVEQKIDALFDSIQEVRIVDACGQLEELEQQLSADNIELMRARLLLRKLELKREKNH</sequence>
<dbReference type="GO" id="GO:0000731">
    <property type="term" value="P:DNA synthesis involved in DNA repair"/>
    <property type="evidence" value="ECO:0007669"/>
    <property type="project" value="TreeGrafter"/>
</dbReference>
<evidence type="ECO:0000256" key="1">
    <source>
        <dbReference type="SAM" id="Coils"/>
    </source>
</evidence>
<dbReference type="SMART" id="SM00382">
    <property type="entry name" value="AAA"/>
    <property type="match status" value="1"/>
</dbReference>
<feature type="domain" description="AAA+ ATPase" evidence="2">
    <location>
        <begin position="29"/>
        <end position="362"/>
    </location>
</feature>
<evidence type="ECO:0000259" key="2">
    <source>
        <dbReference type="SMART" id="SM00382"/>
    </source>
</evidence>
<accession>A0A2V1GVZ4</accession>
<feature type="coiled-coil region" evidence="1">
    <location>
        <begin position="206"/>
        <end position="233"/>
    </location>
</feature>
<dbReference type="SUPFAM" id="SSF52540">
    <property type="entry name" value="P-loop containing nucleoside triphosphate hydrolases"/>
    <property type="match status" value="1"/>
</dbReference>
<dbReference type="OrthoDB" id="9815944at2"/>
<keyword evidence="4" id="KW-1185">Reference proteome</keyword>
<dbReference type="RefSeq" id="WP_116688647.1">
    <property type="nucleotide sequence ID" value="NZ_CAWNYD010000011.1"/>
</dbReference>
<dbReference type="InterPro" id="IPR003959">
    <property type="entry name" value="ATPase_AAA_core"/>
</dbReference>
<dbReference type="GO" id="GO:0016887">
    <property type="term" value="F:ATP hydrolysis activity"/>
    <property type="evidence" value="ECO:0007669"/>
    <property type="project" value="InterPro"/>
</dbReference>
<evidence type="ECO:0000313" key="4">
    <source>
        <dbReference type="Proteomes" id="UP000244906"/>
    </source>
</evidence>
<dbReference type="GO" id="GO:0005524">
    <property type="term" value="F:ATP binding"/>
    <property type="evidence" value="ECO:0007669"/>
    <property type="project" value="UniProtKB-KW"/>
</dbReference>
<dbReference type="EMBL" id="QDDL01000011">
    <property type="protein sequence ID" value="PVZ64893.1"/>
    <property type="molecule type" value="Genomic_DNA"/>
</dbReference>